<keyword evidence="2" id="KW-0472">Membrane</keyword>
<evidence type="ECO:0000256" key="1">
    <source>
        <dbReference type="SAM" id="MobiDB-lite"/>
    </source>
</evidence>
<feature type="transmembrane region" description="Helical" evidence="2">
    <location>
        <begin position="124"/>
        <end position="142"/>
    </location>
</feature>
<feature type="compositionally biased region" description="Basic and acidic residues" evidence="1">
    <location>
        <begin position="1"/>
        <end position="10"/>
    </location>
</feature>
<sequence length="150" mass="16660">MTTQDGRPDEEPSVSQESEETKSSSKTPFSGLSDSITEDELKNAKSLKLITKMLLGEVKRLKQEIGDLRNFKDRFYEAHEKAAVLAETLANLEGSVGARSAIFVLAGLLLGFLPTLWSNQTLNFLFWPAAIIGVALLVVAWYNPSFLRRK</sequence>
<evidence type="ECO:0000313" key="4">
    <source>
        <dbReference type="Proteomes" id="UP000756703"/>
    </source>
</evidence>
<comment type="caution">
    <text evidence="3">The sequence shown here is derived from an EMBL/GenBank/DDBJ whole genome shotgun (WGS) entry which is preliminary data.</text>
</comment>
<evidence type="ECO:0000313" key="3">
    <source>
        <dbReference type="EMBL" id="MBI4132822.1"/>
    </source>
</evidence>
<reference evidence="3" key="1">
    <citation type="submission" date="2020-07" db="EMBL/GenBank/DDBJ databases">
        <title>Huge and variable diversity of episymbiotic CPR bacteria and DPANN archaea in groundwater ecosystems.</title>
        <authorList>
            <person name="He C.Y."/>
            <person name="Keren R."/>
            <person name="Whittaker M."/>
            <person name="Farag I.F."/>
            <person name="Doudna J."/>
            <person name="Cate J.H.D."/>
            <person name="Banfield J.F."/>
        </authorList>
    </citation>
    <scope>NUCLEOTIDE SEQUENCE</scope>
    <source>
        <strain evidence="3">NC_groundwater_1225_Ag_S-0.1um_56_177</strain>
    </source>
</reference>
<protein>
    <submittedName>
        <fullName evidence="3">Uncharacterized protein</fullName>
    </submittedName>
</protein>
<proteinExistence type="predicted"/>
<feature type="transmembrane region" description="Helical" evidence="2">
    <location>
        <begin position="101"/>
        <end position="118"/>
    </location>
</feature>
<organism evidence="3 4">
    <name type="scientific">Candidatus Sungiibacteriota bacterium</name>
    <dbReference type="NCBI Taxonomy" id="2750080"/>
    <lineage>
        <taxon>Bacteria</taxon>
        <taxon>Candidatus Sungiibacteriota</taxon>
    </lineage>
</organism>
<keyword evidence="2" id="KW-0812">Transmembrane</keyword>
<accession>A0A933DTF2</accession>
<gene>
    <name evidence="3" type="ORF">HY473_01915</name>
</gene>
<feature type="region of interest" description="Disordered" evidence="1">
    <location>
        <begin position="1"/>
        <end position="34"/>
    </location>
</feature>
<dbReference type="AlphaFoldDB" id="A0A933DTF2"/>
<dbReference type="Proteomes" id="UP000756703">
    <property type="component" value="Unassembled WGS sequence"/>
</dbReference>
<name>A0A933DTF2_9BACT</name>
<dbReference type="EMBL" id="JACQMI010000013">
    <property type="protein sequence ID" value="MBI4132822.1"/>
    <property type="molecule type" value="Genomic_DNA"/>
</dbReference>
<evidence type="ECO:0000256" key="2">
    <source>
        <dbReference type="SAM" id="Phobius"/>
    </source>
</evidence>
<keyword evidence="2" id="KW-1133">Transmembrane helix</keyword>